<proteinExistence type="predicted"/>
<evidence type="ECO:0000256" key="1">
    <source>
        <dbReference type="SAM" id="Phobius"/>
    </source>
</evidence>
<organism evidence="2 3">
    <name type="scientific">Mesonia ostreae</name>
    <dbReference type="NCBI Taxonomy" id="861110"/>
    <lineage>
        <taxon>Bacteria</taxon>
        <taxon>Pseudomonadati</taxon>
        <taxon>Bacteroidota</taxon>
        <taxon>Flavobacteriia</taxon>
        <taxon>Flavobacteriales</taxon>
        <taxon>Flavobacteriaceae</taxon>
        <taxon>Mesonia</taxon>
    </lineage>
</organism>
<comment type="caution">
    <text evidence="2">The sequence shown here is derived from an EMBL/GenBank/DDBJ whole genome shotgun (WGS) entry which is preliminary data.</text>
</comment>
<keyword evidence="1" id="KW-0812">Transmembrane</keyword>
<accession>A0ABU2KLY8</accession>
<dbReference type="EMBL" id="JAVRBG010000016">
    <property type="protein sequence ID" value="MDT0295692.1"/>
    <property type="molecule type" value="Genomic_DNA"/>
</dbReference>
<dbReference type="Proteomes" id="UP001182991">
    <property type="component" value="Unassembled WGS sequence"/>
</dbReference>
<gene>
    <name evidence="2" type="ORF">RLT85_13730</name>
</gene>
<reference evidence="3" key="1">
    <citation type="submission" date="2023-07" db="EMBL/GenBank/DDBJ databases">
        <title>Isolating and identifying novel microbial strains from the Mariana Trench.</title>
        <authorList>
            <person name="Fu H."/>
        </authorList>
    </citation>
    <scope>NUCLEOTIDE SEQUENCE [LARGE SCALE GENOMIC DNA]</scope>
    <source>
        <strain evidence="3">T-y2</strain>
    </source>
</reference>
<evidence type="ECO:0000313" key="3">
    <source>
        <dbReference type="Proteomes" id="UP001182991"/>
    </source>
</evidence>
<evidence type="ECO:0000313" key="2">
    <source>
        <dbReference type="EMBL" id="MDT0295692.1"/>
    </source>
</evidence>
<dbReference type="InterPro" id="IPR027961">
    <property type="entry name" value="DUF4442"/>
</dbReference>
<sequence>MNNLRQKDMLSPSKINWFTFFKLPASWWSGVRLKKINEEACETSVKFRWINQNPFNSMYFAVQMMAAELSTGALVMIYIRSHKQSISMLVARNKAEFTKKATGRITFTCLDGIKIKKAIEKALETKEPQTCWMQAKGLNEKGEMVSTMDFEWTIKVKS</sequence>
<dbReference type="RefSeq" id="WP_311402620.1">
    <property type="nucleotide sequence ID" value="NZ_JAVRBG010000016.1"/>
</dbReference>
<keyword evidence="1" id="KW-1133">Transmembrane helix</keyword>
<dbReference type="Pfam" id="PF14539">
    <property type="entry name" value="DUF4442"/>
    <property type="match status" value="1"/>
</dbReference>
<dbReference type="SUPFAM" id="SSF54637">
    <property type="entry name" value="Thioesterase/thiol ester dehydrase-isomerase"/>
    <property type="match status" value="1"/>
</dbReference>
<protein>
    <submittedName>
        <fullName evidence="2">DUF4442 domain-containing protein</fullName>
    </submittedName>
</protein>
<keyword evidence="3" id="KW-1185">Reference proteome</keyword>
<name>A0ABU2KLY8_9FLAO</name>
<dbReference type="InterPro" id="IPR029069">
    <property type="entry name" value="HotDog_dom_sf"/>
</dbReference>
<dbReference type="Gene3D" id="3.10.129.10">
    <property type="entry name" value="Hotdog Thioesterase"/>
    <property type="match status" value="1"/>
</dbReference>
<keyword evidence="1" id="KW-0472">Membrane</keyword>
<feature type="transmembrane region" description="Helical" evidence="1">
    <location>
        <begin position="58"/>
        <end position="79"/>
    </location>
</feature>